<name>A0A0A9CIN9_ARUDO</name>
<reference evidence="1" key="2">
    <citation type="journal article" date="2015" name="Data Brief">
        <title>Shoot transcriptome of the giant reed, Arundo donax.</title>
        <authorList>
            <person name="Barrero R.A."/>
            <person name="Guerrero F.D."/>
            <person name="Moolhuijzen P."/>
            <person name="Goolsby J.A."/>
            <person name="Tidwell J."/>
            <person name="Bellgard S.E."/>
            <person name="Bellgard M.I."/>
        </authorList>
    </citation>
    <scope>NUCLEOTIDE SEQUENCE</scope>
    <source>
        <tissue evidence="1">Shoot tissue taken approximately 20 cm above the soil surface</tissue>
    </source>
</reference>
<dbReference type="EMBL" id="GBRH01222449">
    <property type="protein sequence ID" value="JAD75446.1"/>
    <property type="molecule type" value="Transcribed_RNA"/>
</dbReference>
<sequence length="68" mass="7978">MIQYSKWWPRSKSKAKLQLLAHVESLFTSCWTPSPKANREIERRIAVARTKICDSRFPPPAEKHRVQS</sequence>
<reference evidence="1" key="1">
    <citation type="submission" date="2014-09" db="EMBL/GenBank/DDBJ databases">
        <authorList>
            <person name="Magalhaes I.L.F."/>
            <person name="Oliveira U."/>
            <person name="Santos F.R."/>
            <person name="Vidigal T.H.D.A."/>
            <person name="Brescovit A.D."/>
            <person name="Santos A.J."/>
        </authorList>
    </citation>
    <scope>NUCLEOTIDE SEQUENCE</scope>
    <source>
        <tissue evidence="1">Shoot tissue taken approximately 20 cm above the soil surface</tissue>
    </source>
</reference>
<evidence type="ECO:0000313" key="1">
    <source>
        <dbReference type="EMBL" id="JAD75446.1"/>
    </source>
</evidence>
<dbReference type="AlphaFoldDB" id="A0A0A9CIN9"/>
<protein>
    <submittedName>
        <fullName evidence="1">Uncharacterized protein</fullName>
    </submittedName>
</protein>
<organism evidence="1">
    <name type="scientific">Arundo donax</name>
    <name type="common">Giant reed</name>
    <name type="synonym">Donax arundinaceus</name>
    <dbReference type="NCBI Taxonomy" id="35708"/>
    <lineage>
        <taxon>Eukaryota</taxon>
        <taxon>Viridiplantae</taxon>
        <taxon>Streptophyta</taxon>
        <taxon>Embryophyta</taxon>
        <taxon>Tracheophyta</taxon>
        <taxon>Spermatophyta</taxon>
        <taxon>Magnoliopsida</taxon>
        <taxon>Liliopsida</taxon>
        <taxon>Poales</taxon>
        <taxon>Poaceae</taxon>
        <taxon>PACMAD clade</taxon>
        <taxon>Arundinoideae</taxon>
        <taxon>Arundineae</taxon>
        <taxon>Arundo</taxon>
    </lineage>
</organism>
<proteinExistence type="predicted"/>
<accession>A0A0A9CIN9</accession>